<reference evidence="7 8" key="1">
    <citation type="submission" date="2010-12" db="EMBL/GenBank/DDBJ databases">
        <title>Whole genome sequence of Anaerolinea thermophila UNI-1.</title>
        <authorList>
            <person name="Narita-Yamada S."/>
            <person name="Kishi E."/>
            <person name="Watanabe Y."/>
            <person name="Takasaki K."/>
            <person name="Ankai A."/>
            <person name="Oguchi A."/>
            <person name="Fukui S."/>
            <person name="Takahashi M."/>
            <person name="Yashiro I."/>
            <person name="Hosoyama A."/>
            <person name="Sekiguchi Y."/>
            <person name="Hanada S."/>
            <person name="Fujita N."/>
        </authorList>
    </citation>
    <scope>NUCLEOTIDE SEQUENCE [LARGE SCALE GENOMIC DNA]</scope>
    <source>
        <strain evidence="8">DSM 14523 / JCM 11388 / NBRC 100420 / UNI-1</strain>
    </source>
</reference>
<accession>E8MY08</accession>
<dbReference type="PANTHER" id="PTHR31308:SF5">
    <property type="entry name" value="ERGOSTERYL-BETA-GLUCOSIDASE"/>
    <property type="match status" value="1"/>
</dbReference>
<dbReference type="InterPro" id="IPR052066">
    <property type="entry name" value="Glycosphingolipid_Hydrolases"/>
</dbReference>
<dbReference type="GO" id="GO:0000272">
    <property type="term" value="P:polysaccharide catabolic process"/>
    <property type="evidence" value="ECO:0007669"/>
    <property type="project" value="InterPro"/>
</dbReference>
<feature type="domain" description="Glycoside hydrolase family 5" evidence="5">
    <location>
        <begin position="57"/>
        <end position="239"/>
    </location>
</feature>
<organism evidence="7 8">
    <name type="scientific">Anaerolinea thermophila (strain DSM 14523 / JCM 11388 / NBRC 100420 / UNI-1)</name>
    <dbReference type="NCBI Taxonomy" id="926569"/>
    <lineage>
        <taxon>Bacteria</taxon>
        <taxon>Bacillati</taxon>
        <taxon>Chloroflexota</taxon>
        <taxon>Anaerolineae</taxon>
        <taxon>Anaerolineales</taxon>
        <taxon>Anaerolineaceae</taxon>
        <taxon>Anaerolinea</taxon>
    </lineage>
</organism>
<evidence type="ECO:0000256" key="4">
    <source>
        <dbReference type="RuleBase" id="RU361153"/>
    </source>
</evidence>
<dbReference type="InterPro" id="IPR013780">
    <property type="entry name" value="Glyco_hydro_b"/>
</dbReference>
<keyword evidence="8" id="KW-1185">Reference proteome</keyword>
<comment type="similarity">
    <text evidence="1 4">Belongs to the glycosyl hydrolase 5 (cellulase A) family.</text>
</comment>
<dbReference type="InParanoid" id="E8MY08"/>
<feature type="domain" description="Glycoside hydrolase family 5 C-terminal" evidence="6">
    <location>
        <begin position="540"/>
        <end position="622"/>
    </location>
</feature>
<dbReference type="Gene3D" id="2.60.40.1180">
    <property type="entry name" value="Golgi alpha-mannosidase II"/>
    <property type="match status" value="1"/>
</dbReference>
<dbReference type="InterPro" id="IPR001547">
    <property type="entry name" value="Glyco_hydro_5"/>
</dbReference>
<evidence type="ECO:0000256" key="1">
    <source>
        <dbReference type="ARBA" id="ARBA00005641"/>
    </source>
</evidence>
<dbReference type="EMBL" id="AP012029">
    <property type="protein sequence ID" value="BAJ64239.1"/>
    <property type="molecule type" value="Genomic_DNA"/>
</dbReference>
<dbReference type="InterPro" id="IPR041036">
    <property type="entry name" value="GH5_C"/>
</dbReference>
<evidence type="ECO:0000259" key="6">
    <source>
        <dbReference type="Pfam" id="PF18564"/>
    </source>
</evidence>
<evidence type="ECO:0000256" key="3">
    <source>
        <dbReference type="ARBA" id="ARBA00023295"/>
    </source>
</evidence>
<dbReference type="AlphaFoldDB" id="E8MY08"/>
<dbReference type="GO" id="GO:0016042">
    <property type="term" value="P:lipid catabolic process"/>
    <property type="evidence" value="ECO:0007669"/>
    <property type="project" value="UniProtKB-ARBA"/>
</dbReference>
<dbReference type="RefSeq" id="WP_013560608.1">
    <property type="nucleotide sequence ID" value="NC_014960.1"/>
</dbReference>
<proteinExistence type="inferred from homology"/>
<dbReference type="EC" id="3.2.1.-" evidence="7"/>
<evidence type="ECO:0000259" key="5">
    <source>
        <dbReference type="Pfam" id="PF00150"/>
    </source>
</evidence>
<gene>
    <name evidence="7" type="ordered locus">ANT_22130</name>
</gene>
<keyword evidence="2 4" id="KW-0378">Hydrolase</keyword>
<dbReference type="Proteomes" id="UP000008922">
    <property type="component" value="Chromosome"/>
</dbReference>
<dbReference type="HOGENOM" id="CLU_009024_1_0_0"/>
<sequence>MEIKTGNLRFVDEYGRTLILRGVNLAGSSKVPYPKGATYRREGFFDHRNVSFIGRPFPLEQAREHFQRLKTWGFTFLRFLVTWEAIEHAGPGIYDEAYLEYIHEVLRIAAEYEIRVFIDPHQDVWSRFTGGDGAPGWTLEIVGFDLTRLHDTGAAIVHALHGDPFPKMIWPTNAHKLAAATMYALFFAGKDLAPQTTIEGESAQEFLQRHYIAAIRKVAHTLKDLPNVVGFDTMNEPAKGYIGVKDLRNCCGRLRFGDFPTPLQSMLLASGIPQEVHIWDIDLRGNRRVGKRLLNPRGVRLWKEGFEDIWRINGIWDYGPDGTPRLLRPHHFYEKDGHVFDFNQDFYRPFANRFAREIREEMPEAIIFLETEPSSPAPRWGADDVQNIVYAPHWYDSITLILKEYYPWIGVDFFTEKLIFGKKAIQRSFRQQLHRYIEEAQQYLMGCPVLIGEVGIPFDLSRKRAFRTGDYSAQIQAMNRSLRALEENLLSYTIWNYTPDNDREHGDQWNDEDLSIFSRDDQKNPTDIHSGGRALESVLRPYPIATAGDPVALSFDIRTKVFEYTFKPNVSISMPTELYVPQYQYPNGFTVEAPHARLEILPGEQKVKVWVTQSGEAYRLRIFPIR</sequence>
<evidence type="ECO:0000256" key="2">
    <source>
        <dbReference type="ARBA" id="ARBA00022801"/>
    </source>
</evidence>
<evidence type="ECO:0000313" key="7">
    <source>
        <dbReference type="EMBL" id="BAJ64239.1"/>
    </source>
</evidence>
<dbReference type="eggNOG" id="COG2730">
    <property type="taxonomic scope" value="Bacteria"/>
</dbReference>
<name>E8MY08_ANATU</name>
<dbReference type="Gene3D" id="3.20.20.80">
    <property type="entry name" value="Glycosidases"/>
    <property type="match status" value="1"/>
</dbReference>
<dbReference type="Pfam" id="PF00150">
    <property type="entry name" value="Cellulase"/>
    <property type="match status" value="1"/>
</dbReference>
<protein>
    <submittedName>
        <fullName evidence="7">Glycosidase</fullName>
        <ecNumber evidence="7">3.2.1.-</ecNumber>
    </submittedName>
</protein>
<dbReference type="KEGG" id="atm:ANT_22130"/>
<dbReference type="GO" id="GO:1901136">
    <property type="term" value="P:carbohydrate derivative catabolic process"/>
    <property type="evidence" value="ECO:0007669"/>
    <property type="project" value="UniProtKB-ARBA"/>
</dbReference>
<keyword evidence="3 4" id="KW-0326">Glycosidase</keyword>
<dbReference type="Pfam" id="PF18564">
    <property type="entry name" value="Glyco_hydro_5_C"/>
    <property type="match status" value="1"/>
</dbReference>
<dbReference type="PANTHER" id="PTHR31308">
    <property type="match status" value="1"/>
</dbReference>
<dbReference type="STRING" id="926569.ANT_22130"/>
<evidence type="ECO:0000313" key="8">
    <source>
        <dbReference type="Proteomes" id="UP000008922"/>
    </source>
</evidence>
<dbReference type="OrthoDB" id="2339329at2"/>
<dbReference type="GO" id="GO:0008422">
    <property type="term" value="F:beta-glucosidase activity"/>
    <property type="evidence" value="ECO:0007669"/>
    <property type="project" value="TreeGrafter"/>
</dbReference>
<dbReference type="InterPro" id="IPR017853">
    <property type="entry name" value="GH"/>
</dbReference>
<dbReference type="SUPFAM" id="SSF51445">
    <property type="entry name" value="(Trans)glycosidases"/>
    <property type="match status" value="1"/>
</dbReference>